<feature type="signal peptide" evidence="2">
    <location>
        <begin position="1"/>
        <end position="19"/>
    </location>
</feature>
<protein>
    <submittedName>
        <fullName evidence="3">TIGR03503 family protein</fullName>
    </submittedName>
</protein>
<organism evidence="3 4">
    <name type="scientific">Bowmanella yangjiangensis</name>
    <dbReference type="NCBI Taxonomy" id="2811230"/>
    <lineage>
        <taxon>Bacteria</taxon>
        <taxon>Pseudomonadati</taxon>
        <taxon>Pseudomonadota</taxon>
        <taxon>Gammaproteobacteria</taxon>
        <taxon>Alteromonadales</taxon>
        <taxon>Alteromonadaceae</taxon>
        <taxon>Bowmanella</taxon>
    </lineage>
</organism>
<accession>A0ABS3CY97</accession>
<dbReference type="InterPro" id="IPR020010">
    <property type="entry name" value="CHP03503"/>
</dbReference>
<dbReference type="NCBIfam" id="TIGR03503">
    <property type="entry name" value="TIGR03503 family protein"/>
    <property type="match status" value="1"/>
</dbReference>
<evidence type="ECO:0000313" key="4">
    <source>
        <dbReference type="Proteomes" id="UP000663992"/>
    </source>
</evidence>
<keyword evidence="1" id="KW-0812">Transmembrane</keyword>
<reference evidence="3 4" key="1">
    <citation type="submission" date="2021-03" db="EMBL/GenBank/DDBJ databases">
        <title>novel species isolated from a fishpond in China.</title>
        <authorList>
            <person name="Lu H."/>
            <person name="Cai Z."/>
        </authorList>
    </citation>
    <scope>NUCLEOTIDE SEQUENCE [LARGE SCALE GENOMIC DNA]</scope>
    <source>
        <strain evidence="3 4">Y57</strain>
    </source>
</reference>
<keyword evidence="1" id="KW-1133">Transmembrane helix</keyword>
<gene>
    <name evidence="3" type="ORF">J0A65_19725</name>
</gene>
<proteinExistence type="predicted"/>
<evidence type="ECO:0000256" key="1">
    <source>
        <dbReference type="SAM" id="Phobius"/>
    </source>
</evidence>
<sequence length="464" mass="51776">MLKISTLLLAITACASAWAQQPAPTSPANPVSPITMLDDRYLNSIQLLQNRFRIDHEVDEITMLFFREYGTAPIVLVRPDGSKIFQSDNHPEGIEWYDDATYDMVKITRPMPGPWQAVGQMLPGSRVMVVSDVQLVAEPLPGLMFSGEIIKLKAHLTNAGKPIEYNEFRDVVELTVEFLSTNNPNFTNFGTDSQVVARYEDNGMGMDEYPNDGVFTGQFNLNITEGQWKPVYRVSTPMYTREEVKEPLVLHPNPVILSIQNDQGDGRHRLHIDVNRELVDINSLLVDGKIRYPNGDVQSFSITDSSAQVREHEILNIEYGVFRVKITAYGKTIDGRDFILDVPEFSFLSEEPELAALDSELSADDETLNNASESTASEPNPLAEVPAPVVVEEFSLPEEPKQNLLPMILVANSLLLVIGGLVIWLTLGRDKGAKSNGFKFKLAMPSIKLPTRKSKQKKDAEEEA</sequence>
<keyword evidence="1" id="KW-0472">Membrane</keyword>
<dbReference type="Proteomes" id="UP000663992">
    <property type="component" value="Unassembled WGS sequence"/>
</dbReference>
<evidence type="ECO:0000313" key="3">
    <source>
        <dbReference type="EMBL" id="MBN7822103.1"/>
    </source>
</evidence>
<dbReference type="RefSeq" id="WP_206596056.1">
    <property type="nucleotide sequence ID" value="NZ_JAFKCS010000030.1"/>
</dbReference>
<keyword evidence="2" id="KW-0732">Signal</keyword>
<feature type="chain" id="PRO_5045874618" evidence="2">
    <location>
        <begin position="20"/>
        <end position="464"/>
    </location>
</feature>
<evidence type="ECO:0000256" key="2">
    <source>
        <dbReference type="SAM" id="SignalP"/>
    </source>
</evidence>
<dbReference type="EMBL" id="JAFKCS010000030">
    <property type="protein sequence ID" value="MBN7822103.1"/>
    <property type="molecule type" value="Genomic_DNA"/>
</dbReference>
<name>A0ABS3CY97_9ALTE</name>
<keyword evidence="4" id="KW-1185">Reference proteome</keyword>
<feature type="transmembrane region" description="Helical" evidence="1">
    <location>
        <begin position="404"/>
        <end position="427"/>
    </location>
</feature>
<comment type="caution">
    <text evidence="3">The sequence shown here is derived from an EMBL/GenBank/DDBJ whole genome shotgun (WGS) entry which is preliminary data.</text>
</comment>